<dbReference type="STRING" id="181874.A0A409V9Q4"/>
<gene>
    <name evidence="9" type="ORF">CVT24_005140</name>
</gene>
<dbReference type="GO" id="GO:0016020">
    <property type="term" value="C:membrane"/>
    <property type="evidence" value="ECO:0007669"/>
    <property type="project" value="UniProtKB-SubCell"/>
</dbReference>
<name>A0A409V9Q4_9AGAR</name>
<dbReference type="InterPro" id="IPR050291">
    <property type="entry name" value="CDF_Transporter"/>
</dbReference>
<feature type="domain" description="Cation efflux protein cytoplasmic" evidence="8">
    <location>
        <begin position="336"/>
        <end position="388"/>
    </location>
</feature>
<dbReference type="PANTHER" id="PTHR43840:SF15">
    <property type="entry name" value="MITOCHONDRIAL METAL TRANSPORTER 1-RELATED"/>
    <property type="match status" value="1"/>
</dbReference>
<dbReference type="Pfam" id="PF01545">
    <property type="entry name" value="Cation_efflux"/>
    <property type="match status" value="1"/>
</dbReference>
<dbReference type="PANTHER" id="PTHR43840">
    <property type="entry name" value="MITOCHONDRIAL METAL TRANSPORTER 1-RELATED"/>
    <property type="match status" value="1"/>
</dbReference>
<feature type="compositionally biased region" description="Basic and acidic residues" evidence="6">
    <location>
        <begin position="1"/>
        <end position="31"/>
    </location>
</feature>
<evidence type="ECO:0000313" key="10">
    <source>
        <dbReference type="Proteomes" id="UP000284842"/>
    </source>
</evidence>
<comment type="subcellular location">
    <subcellularLocation>
        <location evidence="1">Membrane</location>
        <topology evidence="1">Multi-pass membrane protein</topology>
    </subcellularLocation>
</comment>
<organism evidence="9 10">
    <name type="scientific">Panaeolus cyanescens</name>
    <dbReference type="NCBI Taxonomy" id="181874"/>
    <lineage>
        <taxon>Eukaryota</taxon>
        <taxon>Fungi</taxon>
        <taxon>Dikarya</taxon>
        <taxon>Basidiomycota</taxon>
        <taxon>Agaricomycotina</taxon>
        <taxon>Agaricomycetes</taxon>
        <taxon>Agaricomycetidae</taxon>
        <taxon>Agaricales</taxon>
        <taxon>Agaricineae</taxon>
        <taxon>Galeropsidaceae</taxon>
        <taxon>Panaeolus</taxon>
    </lineage>
</organism>
<keyword evidence="5" id="KW-0472">Membrane</keyword>
<dbReference type="AlphaFoldDB" id="A0A409V9Q4"/>
<keyword evidence="4" id="KW-1133">Transmembrane helix</keyword>
<evidence type="ECO:0000256" key="5">
    <source>
        <dbReference type="ARBA" id="ARBA00023136"/>
    </source>
</evidence>
<evidence type="ECO:0000256" key="4">
    <source>
        <dbReference type="ARBA" id="ARBA00022989"/>
    </source>
</evidence>
<evidence type="ECO:0000256" key="2">
    <source>
        <dbReference type="ARBA" id="ARBA00022448"/>
    </source>
</evidence>
<keyword evidence="2" id="KW-0813">Transport</keyword>
<proteinExistence type="predicted"/>
<dbReference type="FunCoup" id="A0A409V9Q4">
    <property type="interactions" value="48"/>
</dbReference>
<dbReference type="SUPFAM" id="SSF160240">
    <property type="entry name" value="Cation efflux protein cytoplasmic domain-like"/>
    <property type="match status" value="1"/>
</dbReference>
<accession>A0A409V9Q4</accession>
<evidence type="ECO:0000313" key="9">
    <source>
        <dbReference type="EMBL" id="PPQ63483.1"/>
    </source>
</evidence>
<evidence type="ECO:0000256" key="6">
    <source>
        <dbReference type="SAM" id="MobiDB-lite"/>
    </source>
</evidence>
<dbReference type="NCBIfam" id="TIGR01297">
    <property type="entry name" value="CDF"/>
    <property type="match status" value="1"/>
</dbReference>
<evidence type="ECO:0000259" key="8">
    <source>
        <dbReference type="Pfam" id="PF16916"/>
    </source>
</evidence>
<protein>
    <submittedName>
        <fullName evidence="9">Uncharacterized protein</fullName>
    </submittedName>
</protein>
<dbReference type="InterPro" id="IPR002524">
    <property type="entry name" value="Cation_efflux"/>
</dbReference>
<dbReference type="Pfam" id="PF16916">
    <property type="entry name" value="ZT_dimer"/>
    <property type="match status" value="1"/>
</dbReference>
<evidence type="ECO:0000256" key="3">
    <source>
        <dbReference type="ARBA" id="ARBA00022692"/>
    </source>
</evidence>
<feature type="domain" description="Cation efflux protein transmembrane" evidence="7">
    <location>
        <begin position="75"/>
        <end position="295"/>
    </location>
</feature>
<dbReference type="EMBL" id="NHTK01006121">
    <property type="protein sequence ID" value="PPQ63483.1"/>
    <property type="molecule type" value="Genomic_DNA"/>
</dbReference>
<dbReference type="GO" id="GO:0098771">
    <property type="term" value="P:inorganic ion homeostasis"/>
    <property type="evidence" value="ECO:0007669"/>
    <property type="project" value="UniProtKB-ARBA"/>
</dbReference>
<dbReference type="InterPro" id="IPR027470">
    <property type="entry name" value="Cation_efflux_CTD"/>
</dbReference>
<dbReference type="GO" id="GO:0030003">
    <property type="term" value="P:intracellular monoatomic cation homeostasis"/>
    <property type="evidence" value="ECO:0007669"/>
    <property type="project" value="UniProtKB-ARBA"/>
</dbReference>
<reference evidence="9 10" key="1">
    <citation type="journal article" date="2018" name="Evol. Lett.">
        <title>Horizontal gene cluster transfer increased hallucinogenic mushroom diversity.</title>
        <authorList>
            <person name="Reynolds H.T."/>
            <person name="Vijayakumar V."/>
            <person name="Gluck-Thaler E."/>
            <person name="Korotkin H.B."/>
            <person name="Matheny P.B."/>
            <person name="Slot J.C."/>
        </authorList>
    </citation>
    <scope>NUCLEOTIDE SEQUENCE [LARGE SCALE GENOMIC DNA]</scope>
    <source>
        <strain evidence="9 10">2629</strain>
    </source>
</reference>
<keyword evidence="10" id="KW-1185">Reference proteome</keyword>
<dbReference type="SUPFAM" id="SSF161111">
    <property type="entry name" value="Cation efflux protein transmembrane domain-like"/>
    <property type="match status" value="1"/>
</dbReference>
<evidence type="ECO:0000259" key="7">
    <source>
        <dbReference type="Pfam" id="PF01545"/>
    </source>
</evidence>
<feature type="region of interest" description="Disordered" evidence="6">
    <location>
        <begin position="1"/>
        <end position="48"/>
    </location>
</feature>
<dbReference type="InParanoid" id="A0A409V9Q4"/>
<dbReference type="Gene3D" id="1.20.1510.10">
    <property type="entry name" value="Cation efflux protein transmembrane domain"/>
    <property type="match status" value="1"/>
</dbReference>
<dbReference type="InterPro" id="IPR027469">
    <property type="entry name" value="Cation_efflux_TMD_sf"/>
</dbReference>
<dbReference type="InterPro" id="IPR036837">
    <property type="entry name" value="Cation_efflux_CTD_sf"/>
</dbReference>
<keyword evidence="3" id="KW-0812">Transmembrane</keyword>
<comment type="caution">
    <text evidence="9">The sequence shown here is derived from an EMBL/GenBank/DDBJ whole genome shotgun (WGS) entry which is preliminary data.</text>
</comment>
<dbReference type="GO" id="GO:0008324">
    <property type="term" value="F:monoatomic cation transmembrane transporter activity"/>
    <property type="evidence" value="ECO:0007669"/>
    <property type="project" value="InterPro"/>
</dbReference>
<evidence type="ECO:0000256" key="1">
    <source>
        <dbReference type="ARBA" id="ARBA00004141"/>
    </source>
</evidence>
<dbReference type="OrthoDB" id="435980at2759"/>
<dbReference type="Proteomes" id="UP000284842">
    <property type="component" value="Unassembled WGS sequence"/>
</dbReference>
<sequence>MSGATDKLKPSTQNHDDHDHSHANGDVEHTHSHSVFGHTHTHAPEEKTRDAEQIIAALKGTGKHAFCDRGSYITLVGLFSNIGLTAAKGLAGWYMHSASLLADAGHSMSDLLGDFVTLICWKLSRKPPSQRYPYGFAKFETIGTTTISILLIGGALGIGFHSYHLLMTALADTAAHMPPSQFQSFLELLTSTTILPDIGHGHVHAVDPNAAWFAAVSVFAKEYLYRITKVVADEEKSPVLLANAIHHRSDAYSSFVAFVAIMGTWMFPAFPLDPIGGLFVSAVILQQGLGLLKGAWGDLTDAAVSDKTRQSLMKTLDLAVQQHNESDANAIAKAVVHNLRARRAGSLIFVDITVEVPATATVAETSDLENHIKDTLKAARREVSEVMITFAPISQDK</sequence>
<dbReference type="InterPro" id="IPR058533">
    <property type="entry name" value="Cation_efflux_TM"/>
</dbReference>
<dbReference type="Gene3D" id="3.30.70.1350">
    <property type="entry name" value="Cation efflux protein, cytoplasmic domain"/>
    <property type="match status" value="1"/>
</dbReference>